<reference evidence="1 2" key="1">
    <citation type="submission" date="2020-06" db="EMBL/GenBank/DDBJ databases">
        <title>Transcriptomic and genomic resources for Thalictrum thalictroides and T. hernandezii: Facilitating candidate gene discovery in an emerging model plant lineage.</title>
        <authorList>
            <person name="Arias T."/>
            <person name="Riano-Pachon D.M."/>
            <person name="Di Stilio V.S."/>
        </authorList>
    </citation>
    <scope>NUCLEOTIDE SEQUENCE [LARGE SCALE GENOMIC DNA]</scope>
    <source>
        <strain evidence="2">cv. WT478/WT964</strain>
        <tissue evidence="1">Leaves</tissue>
    </source>
</reference>
<proteinExistence type="predicted"/>
<dbReference type="OrthoDB" id="10253408at2759"/>
<evidence type="ECO:0000313" key="2">
    <source>
        <dbReference type="Proteomes" id="UP000554482"/>
    </source>
</evidence>
<keyword evidence="1" id="KW-0378">Hydrolase</keyword>
<protein>
    <submittedName>
        <fullName evidence="1">Thiol protease aleurain</fullName>
    </submittedName>
</protein>
<name>A0A7J6V4L8_THATH</name>
<keyword evidence="2" id="KW-1185">Reference proteome</keyword>
<dbReference type="AlphaFoldDB" id="A0A7J6V4L8"/>
<keyword evidence="1" id="KW-0645">Protease</keyword>
<accession>A0A7J6V4L8</accession>
<organism evidence="1 2">
    <name type="scientific">Thalictrum thalictroides</name>
    <name type="common">Rue-anemone</name>
    <name type="synonym">Anemone thalictroides</name>
    <dbReference type="NCBI Taxonomy" id="46969"/>
    <lineage>
        <taxon>Eukaryota</taxon>
        <taxon>Viridiplantae</taxon>
        <taxon>Streptophyta</taxon>
        <taxon>Embryophyta</taxon>
        <taxon>Tracheophyta</taxon>
        <taxon>Spermatophyta</taxon>
        <taxon>Magnoliopsida</taxon>
        <taxon>Ranunculales</taxon>
        <taxon>Ranunculaceae</taxon>
        <taxon>Thalictroideae</taxon>
        <taxon>Thalictrum</taxon>
    </lineage>
</organism>
<dbReference type="GO" id="GO:0006508">
    <property type="term" value="P:proteolysis"/>
    <property type="evidence" value="ECO:0007669"/>
    <property type="project" value="UniProtKB-KW"/>
</dbReference>
<evidence type="ECO:0000313" key="1">
    <source>
        <dbReference type="EMBL" id="KAF5180009.1"/>
    </source>
</evidence>
<comment type="caution">
    <text evidence="1">The sequence shown here is derived from an EMBL/GenBank/DDBJ whole genome shotgun (WGS) entry which is preliminary data.</text>
</comment>
<dbReference type="GO" id="GO:0008233">
    <property type="term" value="F:peptidase activity"/>
    <property type="evidence" value="ECO:0007669"/>
    <property type="project" value="UniProtKB-KW"/>
</dbReference>
<gene>
    <name evidence="1" type="ORF">FRX31_030400</name>
</gene>
<dbReference type="EMBL" id="JABWDY010037991">
    <property type="protein sequence ID" value="KAF5180009.1"/>
    <property type="molecule type" value="Genomic_DNA"/>
</dbReference>
<dbReference type="Proteomes" id="UP000554482">
    <property type="component" value="Unassembled WGS sequence"/>
</dbReference>
<sequence length="80" mass="9356">MTWEEFQQQKLGVSQNCSATTNGSHKLSDAILPPWKDWREEGIVSPVKAPRRLWILLDFQVYSIPITSYWCLLHCKDRAH</sequence>